<feature type="region of interest" description="Disordered" evidence="1">
    <location>
        <begin position="154"/>
        <end position="187"/>
    </location>
</feature>
<dbReference type="InParanoid" id="B7FR07"/>
<gene>
    <name evidence="2" type="ORF">PHATRDRAFT_43215</name>
</gene>
<dbReference type="Proteomes" id="UP000000759">
    <property type="component" value="Chromosome 1"/>
</dbReference>
<feature type="compositionally biased region" description="Basic and acidic residues" evidence="1">
    <location>
        <begin position="60"/>
        <end position="73"/>
    </location>
</feature>
<feature type="compositionally biased region" description="Basic and acidic residues" evidence="1">
    <location>
        <begin position="154"/>
        <end position="163"/>
    </location>
</feature>
<reference evidence="3" key="2">
    <citation type="submission" date="2008-08" db="EMBL/GenBank/DDBJ databases">
        <authorList>
            <consortium name="Diatom Consortium"/>
            <person name="Grigoriev I."/>
            <person name="Grimwood J."/>
            <person name="Kuo A."/>
            <person name="Otillar R.P."/>
            <person name="Salamov A."/>
            <person name="Detter J.C."/>
            <person name="Lindquist E."/>
            <person name="Shapiro H."/>
            <person name="Lucas S."/>
            <person name="Glavina del Rio T."/>
            <person name="Pitluck S."/>
            <person name="Rokhsar D."/>
            <person name="Bowler C."/>
        </authorList>
    </citation>
    <scope>GENOME REANNOTATION</scope>
    <source>
        <strain evidence="3">CCAP 1055/1</strain>
    </source>
</reference>
<keyword evidence="3" id="KW-1185">Reference proteome</keyword>
<proteinExistence type="predicted"/>
<evidence type="ECO:0000313" key="2">
    <source>
        <dbReference type="EMBL" id="EEC51425.1"/>
    </source>
</evidence>
<dbReference type="RefSeq" id="XP_002176962.1">
    <property type="nucleotide sequence ID" value="XM_002176926.1"/>
</dbReference>
<dbReference type="AlphaFoldDB" id="B7FR07"/>
<dbReference type="HOGENOM" id="CLU_1356991_0_0_1"/>
<protein>
    <submittedName>
        <fullName evidence="2">Uncharacterized protein</fullName>
    </submittedName>
</protein>
<dbReference type="KEGG" id="pti:PHATRDRAFT_43215"/>
<reference evidence="2 3" key="1">
    <citation type="journal article" date="2008" name="Nature">
        <title>The Phaeodactylum genome reveals the evolutionary history of diatom genomes.</title>
        <authorList>
            <person name="Bowler C."/>
            <person name="Allen A.E."/>
            <person name="Badger J.H."/>
            <person name="Grimwood J."/>
            <person name="Jabbari K."/>
            <person name="Kuo A."/>
            <person name="Maheswari U."/>
            <person name="Martens C."/>
            <person name="Maumus F."/>
            <person name="Otillar R.P."/>
            <person name="Rayko E."/>
            <person name="Salamov A."/>
            <person name="Vandepoele K."/>
            <person name="Beszteri B."/>
            <person name="Gruber A."/>
            <person name="Heijde M."/>
            <person name="Katinka M."/>
            <person name="Mock T."/>
            <person name="Valentin K."/>
            <person name="Verret F."/>
            <person name="Berges J.A."/>
            <person name="Brownlee C."/>
            <person name="Cadoret J.P."/>
            <person name="Chiovitti A."/>
            <person name="Choi C.J."/>
            <person name="Coesel S."/>
            <person name="De Martino A."/>
            <person name="Detter J.C."/>
            <person name="Durkin C."/>
            <person name="Falciatore A."/>
            <person name="Fournet J."/>
            <person name="Haruta M."/>
            <person name="Huysman M.J."/>
            <person name="Jenkins B.D."/>
            <person name="Jiroutova K."/>
            <person name="Jorgensen R.E."/>
            <person name="Joubert Y."/>
            <person name="Kaplan A."/>
            <person name="Kroger N."/>
            <person name="Kroth P.G."/>
            <person name="La Roche J."/>
            <person name="Lindquist E."/>
            <person name="Lommer M."/>
            <person name="Martin-Jezequel V."/>
            <person name="Lopez P.J."/>
            <person name="Lucas S."/>
            <person name="Mangogna M."/>
            <person name="McGinnis K."/>
            <person name="Medlin L.K."/>
            <person name="Montsant A."/>
            <person name="Oudot-Le Secq M.P."/>
            <person name="Napoli C."/>
            <person name="Obornik M."/>
            <person name="Parker M.S."/>
            <person name="Petit J.L."/>
            <person name="Porcel B.M."/>
            <person name="Poulsen N."/>
            <person name="Robison M."/>
            <person name="Rychlewski L."/>
            <person name="Rynearson T.A."/>
            <person name="Schmutz J."/>
            <person name="Shapiro H."/>
            <person name="Siaut M."/>
            <person name="Stanley M."/>
            <person name="Sussman M.R."/>
            <person name="Taylor A.R."/>
            <person name="Vardi A."/>
            <person name="von Dassow P."/>
            <person name="Vyverman W."/>
            <person name="Willis A."/>
            <person name="Wyrwicz L.S."/>
            <person name="Rokhsar D.S."/>
            <person name="Weissenbach J."/>
            <person name="Armbrust E.V."/>
            <person name="Green B.R."/>
            <person name="Van de Peer Y."/>
            <person name="Grigoriev I.V."/>
        </authorList>
    </citation>
    <scope>NUCLEOTIDE SEQUENCE [LARGE SCALE GENOMIC DNA]</scope>
    <source>
        <strain evidence="2 3">CCAP 1055/1</strain>
    </source>
</reference>
<sequence length="202" mass="22190">MKRGRDQVHAPTTEELNAAISSILRNNESSSVKEICDLITKNHKGWTLPERRVAKFVKRQKQESKAQTDDDASRVSTPSLLRARGVLGSAVKGTSRSLRKVLYMGTKKKDHDDGTEHSESTSSPPVEVVSSQNLLPPLSFDDMEPARMLDFATPEKTETRPLDAEAAPDSAVDVPLPTVYHDDNKGKKDSGFCQPCEGCTVL</sequence>
<name>B7FR07_PHATC</name>
<feature type="compositionally biased region" description="Basic and acidic residues" evidence="1">
    <location>
        <begin position="107"/>
        <end position="119"/>
    </location>
</feature>
<evidence type="ECO:0000256" key="1">
    <source>
        <dbReference type="SAM" id="MobiDB-lite"/>
    </source>
</evidence>
<accession>B7FR07</accession>
<dbReference type="GeneID" id="7196579"/>
<feature type="compositionally biased region" description="Low complexity" evidence="1">
    <location>
        <begin position="120"/>
        <end position="129"/>
    </location>
</feature>
<evidence type="ECO:0000313" key="3">
    <source>
        <dbReference type="Proteomes" id="UP000000759"/>
    </source>
</evidence>
<feature type="region of interest" description="Disordered" evidence="1">
    <location>
        <begin position="105"/>
        <end position="129"/>
    </location>
</feature>
<feature type="region of interest" description="Disordered" evidence="1">
    <location>
        <begin position="57"/>
        <end position="77"/>
    </location>
</feature>
<organism evidence="2 3">
    <name type="scientific">Phaeodactylum tricornutum (strain CCAP 1055/1)</name>
    <dbReference type="NCBI Taxonomy" id="556484"/>
    <lineage>
        <taxon>Eukaryota</taxon>
        <taxon>Sar</taxon>
        <taxon>Stramenopiles</taxon>
        <taxon>Ochrophyta</taxon>
        <taxon>Bacillariophyta</taxon>
        <taxon>Bacillariophyceae</taxon>
        <taxon>Bacillariophycidae</taxon>
        <taxon>Naviculales</taxon>
        <taxon>Phaeodactylaceae</taxon>
        <taxon>Phaeodactylum</taxon>
    </lineage>
</organism>
<dbReference type="PaxDb" id="2850-Phatr43215"/>
<dbReference type="EMBL" id="CM000605">
    <property type="protein sequence ID" value="EEC51425.1"/>
    <property type="molecule type" value="Genomic_DNA"/>
</dbReference>